<dbReference type="Pfam" id="PF00638">
    <property type="entry name" value="Ran_BP1"/>
    <property type="match status" value="1"/>
</dbReference>
<dbReference type="SUPFAM" id="SSF50729">
    <property type="entry name" value="PH domain-like"/>
    <property type="match status" value="1"/>
</dbReference>
<dbReference type="OrthoDB" id="2357150at2759"/>
<dbReference type="GO" id="GO:0005643">
    <property type="term" value="C:nuclear pore"/>
    <property type="evidence" value="ECO:0007669"/>
    <property type="project" value="TreeGrafter"/>
</dbReference>
<dbReference type="InterPro" id="IPR045255">
    <property type="entry name" value="RanBP1-like"/>
</dbReference>
<dbReference type="PROSITE" id="PS50196">
    <property type="entry name" value="RANBD1"/>
    <property type="match status" value="1"/>
</dbReference>
<reference evidence="3 4" key="1">
    <citation type="journal article" date="2018" name="New Phytol.">
        <title>Phylogenomics of Endogonaceae and evolution of mycorrhizas within Mucoromycota.</title>
        <authorList>
            <person name="Chang Y."/>
            <person name="Desiro A."/>
            <person name="Na H."/>
            <person name="Sandor L."/>
            <person name="Lipzen A."/>
            <person name="Clum A."/>
            <person name="Barry K."/>
            <person name="Grigoriev I.V."/>
            <person name="Martin F.M."/>
            <person name="Stajich J.E."/>
            <person name="Smith M.E."/>
            <person name="Bonito G."/>
            <person name="Spatafora J.W."/>
        </authorList>
    </citation>
    <scope>NUCLEOTIDE SEQUENCE [LARGE SCALE GENOMIC DNA]</scope>
    <source>
        <strain evidence="3 4">GMNB39</strain>
    </source>
</reference>
<dbReference type="GO" id="GO:0005737">
    <property type="term" value="C:cytoplasm"/>
    <property type="evidence" value="ECO:0007669"/>
    <property type="project" value="TreeGrafter"/>
</dbReference>
<feature type="compositionally biased region" description="Basic and acidic residues" evidence="1">
    <location>
        <begin position="117"/>
        <end position="128"/>
    </location>
</feature>
<dbReference type="Proteomes" id="UP000268093">
    <property type="component" value="Unassembled WGS sequence"/>
</dbReference>
<evidence type="ECO:0000259" key="2">
    <source>
        <dbReference type="PROSITE" id="PS50196"/>
    </source>
</evidence>
<feature type="region of interest" description="Disordered" evidence="1">
    <location>
        <begin position="271"/>
        <end position="312"/>
    </location>
</feature>
<organism evidence="3 4">
    <name type="scientific">Jimgerdemannia flammicorona</name>
    <dbReference type="NCBI Taxonomy" id="994334"/>
    <lineage>
        <taxon>Eukaryota</taxon>
        <taxon>Fungi</taxon>
        <taxon>Fungi incertae sedis</taxon>
        <taxon>Mucoromycota</taxon>
        <taxon>Mucoromycotina</taxon>
        <taxon>Endogonomycetes</taxon>
        <taxon>Endogonales</taxon>
        <taxon>Endogonaceae</taxon>
        <taxon>Jimgerdemannia</taxon>
    </lineage>
</organism>
<dbReference type="GO" id="GO:0005096">
    <property type="term" value="F:GTPase activator activity"/>
    <property type="evidence" value="ECO:0007669"/>
    <property type="project" value="TreeGrafter"/>
</dbReference>
<dbReference type="EMBL" id="RBNI01000097">
    <property type="protein sequence ID" value="RUP52243.1"/>
    <property type="molecule type" value="Genomic_DNA"/>
</dbReference>
<evidence type="ECO:0000313" key="3">
    <source>
        <dbReference type="EMBL" id="RUP52243.1"/>
    </source>
</evidence>
<dbReference type="InterPro" id="IPR000156">
    <property type="entry name" value="Ran_bind_dom"/>
</dbReference>
<dbReference type="PANTHER" id="PTHR23138:SF87">
    <property type="entry name" value="E3 SUMO-PROTEIN LIGASE RANBP2"/>
    <property type="match status" value="1"/>
</dbReference>
<keyword evidence="4" id="KW-1185">Reference proteome</keyword>
<gene>
    <name evidence="3" type="ORF">BC936DRAFT_149989</name>
</gene>
<dbReference type="SMART" id="SM00160">
    <property type="entry name" value="RanBD"/>
    <property type="match status" value="1"/>
</dbReference>
<feature type="domain" description="RanBD1" evidence="2">
    <location>
        <begin position="138"/>
        <end position="274"/>
    </location>
</feature>
<dbReference type="InterPro" id="IPR011993">
    <property type="entry name" value="PH-like_dom_sf"/>
</dbReference>
<dbReference type="AlphaFoldDB" id="A0A433DN23"/>
<comment type="caution">
    <text evidence="3">The sequence shown here is derived from an EMBL/GenBank/DDBJ whole genome shotgun (WGS) entry which is preliminary data.</text>
</comment>
<dbReference type="InterPro" id="IPR045256">
    <property type="entry name" value="RanBP1_RanBD"/>
</dbReference>
<feature type="compositionally biased region" description="Acidic residues" evidence="1">
    <location>
        <begin position="289"/>
        <end position="305"/>
    </location>
</feature>
<feature type="region of interest" description="Disordered" evidence="1">
    <location>
        <begin position="110"/>
        <end position="135"/>
    </location>
</feature>
<dbReference type="FunFam" id="2.30.29.30:FF:000312">
    <property type="entry name" value="Ran binding protein 1"/>
    <property type="match status" value="1"/>
</dbReference>
<dbReference type="PANTHER" id="PTHR23138">
    <property type="entry name" value="RAN BINDING PROTEIN"/>
    <property type="match status" value="1"/>
</dbReference>
<evidence type="ECO:0000313" key="4">
    <source>
        <dbReference type="Proteomes" id="UP000268093"/>
    </source>
</evidence>
<sequence>HPESVIVNTSSQTLIFIFWFATRFQHDLVKRGQHKVNARFTTSTLTKRLTWTEHLTWVGCETVRMTYFLISKPLSPSTHPSIHPSIHPNPPLPLFHRPLTPLLRPTHIKPQTTMDKTPADKHEAHETPEEVEPSPEVDFVPVVKLDEVEVKTLEEDEDVLFKMRAKLFRFDKALNEWKERGTGDVKFLQHKETKKVRLVMRRDKTYKVCANHLVTPDMILSPNVGSDRSWVWSVTADVSDGQPEQQTLAIRFANTDNAQQFKEKFEEVQKMNIALSGDAPPPSQKEAESGDDDDGDDDDEEEEVGEAPKATA</sequence>
<name>A0A433DN23_9FUNG</name>
<evidence type="ECO:0000256" key="1">
    <source>
        <dbReference type="SAM" id="MobiDB-lite"/>
    </source>
</evidence>
<feature type="non-terminal residue" evidence="3">
    <location>
        <position position="1"/>
    </location>
</feature>
<accession>A0A433DN23</accession>
<dbReference type="Gene3D" id="2.30.29.30">
    <property type="entry name" value="Pleckstrin-homology domain (PH domain)/Phosphotyrosine-binding domain (PTB)"/>
    <property type="match status" value="1"/>
</dbReference>
<proteinExistence type="predicted"/>
<protein>
    <submittedName>
        <fullName evidence="3">RanBP1 domain-containing protein</fullName>
    </submittedName>
</protein>
<dbReference type="GO" id="GO:0006913">
    <property type="term" value="P:nucleocytoplasmic transport"/>
    <property type="evidence" value="ECO:0007669"/>
    <property type="project" value="InterPro"/>
</dbReference>
<dbReference type="CDD" id="cd13179">
    <property type="entry name" value="RanBD_RanBP1"/>
    <property type="match status" value="1"/>
</dbReference>